<gene>
    <name evidence="1" type="ORF">HUW48_10980</name>
</gene>
<sequence>MVGGPRLALSHSLAFLSSTSSAECLRHRKPSRCSTAKLVLVACNYCFTF</sequence>
<dbReference type="RefSeq" id="WP_182415711.1">
    <property type="nucleotide sequence ID" value="NZ_CP055153.1"/>
</dbReference>
<dbReference type="KEGG" id="add:HUW48_10980"/>
<evidence type="ECO:0000313" key="2">
    <source>
        <dbReference type="Proteomes" id="UP000514509"/>
    </source>
</evidence>
<name>A0A7L7L6U8_9BACT</name>
<keyword evidence="2" id="KW-1185">Reference proteome</keyword>
<organism evidence="1 2">
    <name type="scientific">Adhaeribacter radiodurans</name>
    <dbReference type="NCBI Taxonomy" id="2745197"/>
    <lineage>
        <taxon>Bacteria</taxon>
        <taxon>Pseudomonadati</taxon>
        <taxon>Bacteroidota</taxon>
        <taxon>Cytophagia</taxon>
        <taxon>Cytophagales</taxon>
        <taxon>Hymenobacteraceae</taxon>
        <taxon>Adhaeribacter</taxon>
    </lineage>
</organism>
<dbReference type="Proteomes" id="UP000514509">
    <property type="component" value="Chromosome"/>
</dbReference>
<reference evidence="1 2" key="1">
    <citation type="submission" date="2020-08" db="EMBL/GenBank/DDBJ databases">
        <title>Adhaeribacter dokdonensis sp. nov., isolated from the rhizosphere of Elymus tsukushiensis, a plant native to the Dokdo Islands, Republic of Korea.</title>
        <authorList>
            <person name="Ghim S.Y."/>
        </authorList>
    </citation>
    <scope>NUCLEOTIDE SEQUENCE [LARGE SCALE GENOMIC DNA]</scope>
    <source>
        <strain evidence="1 2">KUDC8001</strain>
    </source>
</reference>
<dbReference type="AlphaFoldDB" id="A0A7L7L6U8"/>
<evidence type="ECO:0000313" key="1">
    <source>
        <dbReference type="EMBL" id="QMU28528.1"/>
    </source>
</evidence>
<accession>A0A7L7L6U8</accession>
<dbReference type="EMBL" id="CP055153">
    <property type="protein sequence ID" value="QMU28528.1"/>
    <property type="molecule type" value="Genomic_DNA"/>
</dbReference>
<protein>
    <submittedName>
        <fullName evidence="1">Uncharacterized protein</fullName>
    </submittedName>
</protein>
<proteinExistence type="predicted"/>